<accession>A0A7W5P713</accession>
<evidence type="ECO:0000313" key="2">
    <source>
        <dbReference type="Proteomes" id="UP000565572"/>
    </source>
</evidence>
<dbReference type="RefSeq" id="WP_183337360.1">
    <property type="nucleotide sequence ID" value="NZ_JACHZG010000001.1"/>
</dbReference>
<gene>
    <name evidence="1" type="ORF">FHX39_001350</name>
</gene>
<keyword evidence="2" id="KW-1185">Reference proteome</keyword>
<reference evidence="1 2" key="1">
    <citation type="submission" date="2020-08" db="EMBL/GenBank/DDBJ databases">
        <title>Sequencing the genomes of 1000 actinobacteria strains.</title>
        <authorList>
            <person name="Klenk H.-P."/>
        </authorList>
    </citation>
    <scope>NUCLEOTIDE SEQUENCE [LARGE SCALE GENOMIC DNA]</scope>
    <source>
        <strain evidence="1 2">DSM 11053</strain>
    </source>
</reference>
<name>A0A7W5P713_9ACTN</name>
<comment type="caution">
    <text evidence="1">The sequence shown here is derived from an EMBL/GenBank/DDBJ whole genome shotgun (WGS) entry which is preliminary data.</text>
</comment>
<proteinExistence type="predicted"/>
<dbReference type="EMBL" id="JACHZG010000001">
    <property type="protein sequence ID" value="MBB3326406.1"/>
    <property type="molecule type" value="Genomic_DNA"/>
</dbReference>
<dbReference type="AlphaFoldDB" id="A0A7W5P713"/>
<protein>
    <submittedName>
        <fullName evidence="1">Uncharacterized protein</fullName>
    </submittedName>
</protein>
<dbReference type="Proteomes" id="UP000565572">
    <property type="component" value="Unassembled WGS sequence"/>
</dbReference>
<evidence type="ECO:0000313" key="1">
    <source>
        <dbReference type="EMBL" id="MBB3326406.1"/>
    </source>
</evidence>
<organism evidence="1 2">
    <name type="scientific">Microlunatus antarcticus</name>
    <dbReference type="NCBI Taxonomy" id="53388"/>
    <lineage>
        <taxon>Bacteria</taxon>
        <taxon>Bacillati</taxon>
        <taxon>Actinomycetota</taxon>
        <taxon>Actinomycetes</taxon>
        <taxon>Propionibacteriales</taxon>
        <taxon>Propionibacteriaceae</taxon>
        <taxon>Microlunatus</taxon>
    </lineage>
</organism>
<sequence length="126" mass="13343">MPAGRSGLVPSEVIAAALPLRIGGYALNDPILTLFGLSWSLNISCPWSVPELGFNADTPNSGDRVPELVGLDLLRLDVVEGRLPAFQLSAGVSIVVDDADDPNDEPWVMSLPSLVITAGTQSPYWS</sequence>